<evidence type="ECO:0000256" key="2">
    <source>
        <dbReference type="ARBA" id="ARBA00023002"/>
    </source>
</evidence>
<protein>
    <submittedName>
        <fullName evidence="4">4-hydroxythreonine-4-phosphate dehydrogenase</fullName>
    </submittedName>
</protein>
<dbReference type="AlphaFoldDB" id="A0A4R1N9X5"/>
<keyword evidence="2" id="KW-0560">Oxidoreductase</keyword>
<dbReference type="InterPro" id="IPR005255">
    <property type="entry name" value="PdxA_fam"/>
</dbReference>
<dbReference type="GO" id="GO:0046872">
    <property type="term" value="F:metal ion binding"/>
    <property type="evidence" value="ECO:0007669"/>
    <property type="project" value="UniProtKB-KW"/>
</dbReference>
<dbReference type="SUPFAM" id="SSF53659">
    <property type="entry name" value="Isocitrate/Isopropylmalate dehydrogenase-like"/>
    <property type="match status" value="1"/>
</dbReference>
<comment type="caution">
    <text evidence="4">The sequence shown here is derived from an EMBL/GenBank/DDBJ whole genome shotgun (WGS) entry which is preliminary data.</text>
</comment>
<evidence type="ECO:0000313" key="5">
    <source>
        <dbReference type="Proteomes" id="UP000294555"/>
    </source>
</evidence>
<dbReference type="EMBL" id="SJOI01000001">
    <property type="protein sequence ID" value="TCL03449.1"/>
    <property type="molecule type" value="Genomic_DNA"/>
</dbReference>
<organism evidence="4 5">
    <name type="scientific">Sodalis ligni</name>
    <dbReference type="NCBI Taxonomy" id="2697027"/>
    <lineage>
        <taxon>Bacteria</taxon>
        <taxon>Pseudomonadati</taxon>
        <taxon>Pseudomonadota</taxon>
        <taxon>Gammaproteobacteria</taxon>
        <taxon>Enterobacterales</taxon>
        <taxon>Bruguierivoracaceae</taxon>
        <taxon>Sodalis</taxon>
    </lineage>
</organism>
<dbReference type="RefSeq" id="WP_132922316.1">
    <property type="nucleotide sequence ID" value="NZ_SJOI01000001.1"/>
</dbReference>
<keyword evidence="1" id="KW-0479">Metal-binding</keyword>
<evidence type="ECO:0000256" key="1">
    <source>
        <dbReference type="ARBA" id="ARBA00022723"/>
    </source>
</evidence>
<keyword evidence="5" id="KW-1185">Reference proteome</keyword>
<name>A0A4R1N9X5_9GAMM</name>
<dbReference type="NCBIfam" id="TIGR00557">
    <property type="entry name" value="pdxA"/>
    <property type="match status" value="1"/>
</dbReference>
<reference evidence="4 5" key="1">
    <citation type="submission" date="2019-02" db="EMBL/GenBank/DDBJ databases">
        <title>Investigation of anaerobic lignin degradation for improved lignocellulosic biofuels.</title>
        <authorList>
            <person name="Deangelis K."/>
        </authorList>
    </citation>
    <scope>NUCLEOTIDE SEQUENCE [LARGE SCALE GENOMIC DNA]</scope>
    <source>
        <strain evidence="4 5">159R</strain>
    </source>
</reference>
<gene>
    <name evidence="4" type="ORF">EZJ58_1521</name>
</gene>
<keyword evidence="3" id="KW-0520">NAD</keyword>
<dbReference type="Proteomes" id="UP000294555">
    <property type="component" value="Unassembled WGS sequence"/>
</dbReference>
<dbReference type="PANTHER" id="PTHR30004">
    <property type="entry name" value="4-HYDROXYTHREONINE-4-PHOSPHATE DEHYDROGENASE"/>
    <property type="match status" value="1"/>
</dbReference>
<dbReference type="Gene3D" id="3.40.718.10">
    <property type="entry name" value="Isopropylmalate Dehydrogenase"/>
    <property type="match status" value="1"/>
</dbReference>
<dbReference type="GO" id="GO:0051287">
    <property type="term" value="F:NAD binding"/>
    <property type="evidence" value="ECO:0007669"/>
    <property type="project" value="InterPro"/>
</dbReference>
<dbReference type="OrthoDB" id="9801783at2"/>
<dbReference type="Pfam" id="PF04166">
    <property type="entry name" value="PdxA"/>
    <property type="match status" value="1"/>
</dbReference>
<evidence type="ECO:0000256" key="3">
    <source>
        <dbReference type="ARBA" id="ARBA00023027"/>
    </source>
</evidence>
<dbReference type="PANTHER" id="PTHR30004:SF6">
    <property type="entry name" value="D-THREONATE 4-PHOSPHATE DEHYDROGENASE"/>
    <property type="match status" value="1"/>
</dbReference>
<sequence>MKTIKPIAITVGDPAGTGPELSLKVASTELLMPRTPVVLIGSAGLLRRVADHIGLEVEIRTVERAEEAKRQPGVVWVMDVPLDYQDVVPCRISKICGQASVDAIRLSTELALAGEVSAICSAPANKEAFHLAGHKFEGQTEIFAHLTNTTAFHTIMIGGPLRVSLVSAHCSLLEAVARVKQPRIERIMGELHTSLRQEFGLPNPRIGVAGLNPHAGENGVLGMEEIEHIKPALEACRRKGMNVSDPLAADSLFYAAEQGAYDAILAMYHDQGTIPLKRFGYVTYAVGLPIIRTTAGHGTAFDIAWQGIAKPELLSRAVRQAEELAMTKARLQHG</sequence>
<accession>A0A4R1N9X5</accession>
<proteinExistence type="predicted"/>
<dbReference type="GO" id="GO:0016491">
    <property type="term" value="F:oxidoreductase activity"/>
    <property type="evidence" value="ECO:0007669"/>
    <property type="project" value="UniProtKB-KW"/>
</dbReference>
<evidence type="ECO:0000313" key="4">
    <source>
        <dbReference type="EMBL" id="TCL03449.1"/>
    </source>
</evidence>